<organism evidence="2 3">
    <name type="scientific">Polluticaenibacter yanchengensis</name>
    <dbReference type="NCBI Taxonomy" id="3014562"/>
    <lineage>
        <taxon>Bacteria</taxon>
        <taxon>Pseudomonadati</taxon>
        <taxon>Bacteroidota</taxon>
        <taxon>Chitinophagia</taxon>
        <taxon>Chitinophagales</taxon>
        <taxon>Chitinophagaceae</taxon>
        <taxon>Polluticaenibacter</taxon>
    </lineage>
</organism>
<dbReference type="RefSeq" id="WP_407030446.1">
    <property type="nucleotide sequence ID" value="NZ_JAQGEF010000004.1"/>
</dbReference>
<dbReference type="NCBIfam" id="TIGR04183">
    <property type="entry name" value="Por_Secre_tail"/>
    <property type="match status" value="1"/>
</dbReference>
<feature type="signal peptide" evidence="1">
    <location>
        <begin position="1"/>
        <end position="23"/>
    </location>
</feature>
<evidence type="ECO:0000256" key="1">
    <source>
        <dbReference type="SAM" id="SignalP"/>
    </source>
</evidence>
<sequence>MTAKNFMLFFVLLALTQIKTALAQKPVIEWQKAIATDTVKAIYVGNYLDDVIGLQETVRDVLPLPANETAILMASQNKFKLVKLNKNGDTSFTRVLNGYFKKIAPTSDGGIVAIGRNSSLTKTVLSKFDKNFNLQWEEQYAGGAPAPDTYPADEPVSVVQAPDGGYALLLSSNTDKGNDKTENAKGENDFWLIKTDDTGLPEWDKTIGGSKNDNPNDIINAPGGGFILSGVSESGKSGDKSEDTRGTFDFWIVKTDAKGTVTWNKTLGTNDWESTAKVYPVSDGFIVAGNTDGGKSGDKTDASLGGSDIWILKFNNSNQLQWQKTIGTANNEDLVLTPVAVTGENLVLAIRTTNVEPDENNNIGMDNDILILKLAAGGNEIWRNLYGGKDSESYLAGITANTDGTVLLVTTSSSGIGRNRTVPNKGTHTYWGNEVMGLDIWVVKIKEEEGSLPVNLVSFTGKNDNGKGLLQWRTAEEENFSKFELQKSTGPLFTSFKLIATIMAAGNNSQYDYTDILDNDKNYYRLKMLDKDGSVAFSQVVTIENVENNHFRILPNPVTAGNNISVHFNKARANAFYQLTGIDGKVQAFKNVAEGSRSLQLNTTGLKSGIYIFIYHNNGSIERSKLVIQ</sequence>
<evidence type="ECO:0000313" key="2">
    <source>
        <dbReference type="EMBL" id="MDA3614119.1"/>
    </source>
</evidence>
<dbReference type="InterPro" id="IPR013783">
    <property type="entry name" value="Ig-like_fold"/>
</dbReference>
<reference evidence="2 3" key="1">
    <citation type="submission" date="2022-12" db="EMBL/GenBank/DDBJ databases">
        <title>Chitinophagaceae gen. sp. nov., a new member of the family Chitinophagaceae, isolated from soil in a chemical factory.</title>
        <authorList>
            <person name="Ke Z."/>
        </authorList>
    </citation>
    <scope>NUCLEOTIDE SEQUENCE [LARGE SCALE GENOMIC DNA]</scope>
    <source>
        <strain evidence="2 3">LY-5</strain>
    </source>
</reference>
<gene>
    <name evidence="2" type="ORF">O3P16_04830</name>
</gene>
<dbReference type="InterPro" id="IPR026444">
    <property type="entry name" value="Secre_tail"/>
</dbReference>
<keyword evidence="1" id="KW-0732">Signal</keyword>
<name>A0ABT4UH18_9BACT</name>
<dbReference type="PANTHER" id="PTHR42754:SF1">
    <property type="entry name" value="LIPOPROTEIN"/>
    <property type="match status" value="1"/>
</dbReference>
<feature type="chain" id="PRO_5046980227" evidence="1">
    <location>
        <begin position="24"/>
        <end position="629"/>
    </location>
</feature>
<dbReference type="PANTHER" id="PTHR42754">
    <property type="entry name" value="ENDOGLUCANASE"/>
    <property type="match status" value="1"/>
</dbReference>
<accession>A0ABT4UH18</accession>
<dbReference type="EMBL" id="JAQGEF010000004">
    <property type="protein sequence ID" value="MDA3614119.1"/>
    <property type="molecule type" value="Genomic_DNA"/>
</dbReference>
<evidence type="ECO:0000313" key="3">
    <source>
        <dbReference type="Proteomes" id="UP001210231"/>
    </source>
</evidence>
<proteinExistence type="predicted"/>
<protein>
    <submittedName>
        <fullName evidence="2">T9SS type A sorting domain-containing protein</fullName>
    </submittedName>
</protein>
<dbReference type="Gene3D" id="2.60.40.10">
    <property type="entry name" value="Immunoglobulins"/>
    <property type="match status" value="1"/>
</dbReference>
<comment type="caution">
    <text evidence="2">The sequence shown here is derived from an EMBL/GenBank/DDBJ whole genome shotgun (WGS) entry which is preliminary data.</text>
</comment>
<keyword evidence="3" id="KW-1185">Reference proteome</keyword>
<dbReference type="Proteomes" id="UP001210231">
    <property type="component" value="Unassembled WGS sequence"/>
</dbReference>